<proteinExistence type="predicted"/>
<protein>
    <submittedName>
        <fullName evidence="1">Uncharacterized protein</fullName>
    </submittedName>
</protein>
<evidence type="ECO:0000313" key="1">
    <source>
        <dbReference type="EnsemblPlants" id="Bo2g023740.1"/>
    </source>
</evidence>
<dbReference type="EnsemblPlants" id="Bo2g023740.1">
    <property type="protein sequence ID" value="Bo2g023740.1"/>
    <property type="gene ID" value="Bo2g023740"/>
</dbReference>
<dbReference type="Proteomes" id="UP000032141">
    <property type="component" value="Chromosome C2"/>
</dbReference>
<keyword evidence="2" id="KW-1185">Reference proteome</keyword>
<evidence type="ECO:0000313" key="2">
    <source>
        <dbReference type="Proteomes" id="UP000032141"/>
    </source>
</evidence>
<accession>A0A0D3AKE8</accession>
<name>A0A0D3AKE8_BRAOL</name>
<organism evidence="1 2">
    <name type="scientific">Brassica oleracea var. oleracea</name>
    <dbReference type="NCBI Taxonomy" id="109376"/>
    <lineage>
        <taxon>Eukaryota</taxon>
        <taxon>Viridiplantae</taxon>
        <taxon>Streptophyta</taxon>
        <taxon>Embryophyta</taxon>
        <taxon>Tracheophyta</taxon>
        <taxon>Spermatophyta</taxon>
        <taxon>Magnoliopsida</taxon>
        <taxon>eudicotyledons</taxon>
        <taxon>Gunneridae</taxon>
        <taxon>Pentapetalae</taxon>
        <taxon>rosids</taxon>
        <taxon>malvids</taxon>
        <taxon>Brassicales</taxon>
        <taxon>Brassicaceae</taxon>
        <taxon>Brassiceae</taxon>
        <taxon>Brassica</taxon>
    </lineage>
</organism>
<sequence length="128" mass="14518">FRSAKTRVLAATCRITTGGEEQCRLDREFFFSFSTAKGDSMSPPSSSPLSSPLCFKLLFGQTTGIVFIREWTIVLRLERSREWSFVKGVCFDKVREYCSIVSVLYSPLCCCWRGHESCCCCLVVLMLL</sequence>
<dbReference type="AlphaFoldDB" id="A0A0D3AKE8"/>
<reference evidence="1" key="2">
    <citation type="submission" date="2015-03" db="UniProtKB">
        <authorList>
            <consortium name="EnsemblPlants"/>
        </authorList>
    </citation>
    <scope>IDENTIFICATION</scope>
</reference>
<reference evidence="1 2" key="1">
    <citation type="journal article" date="2014" name="Genome Biol.">
        <title>Transcriptome and methylome profiling reveals relics of genome dominance in the mesopolyploid Brassica oleracea.</title>
        <authorList>
            <person name="Parkin I.A."/>
            <person name="Koh C."/>
            <person name="Tang H."/>
            <person name="Robinson S.J."/>
            <person name="Kagale S."/>
            <person name="Clarke W.E."/>
            <person name="Town C.D."/>
            <person name="Nixon J."/>
            <person name="Krishnakumar V."/>
            <person name="Bidwell S.L."/>
            <person name="Denoeud F."/>
            <person name="Belcram H."/>
            <person name="Links M.G."/>
            <person name="Just J."/>
            <person name="Clarke C."/>
            <person name="Bender T."/>
            <person name="Huebert T."/>
            <person name="Mason A.S."/>
            <person name="Pires J.C."/>
            <person name="Barker G."/>
            <person name="Moore J."/>
            <person name="Walley P.G."/>
            <person name="Manoli S."/>
            <person name="Batley J."/>
            <person name="Edwards D."/>
            <person name="Nelson M.N."/>
            <person name="Wang X."/>
            <person name="Paterson A.H."/>
            <person name="King G."/>
            <person name="Bancroft I."/>
            <person name="Chalhoub B."/>
            <person name="Sharpe A.G."/>
        </authorList>
    </citation>
    <scope>NUCLEOTIDE SEQUENCE</scope>
    <source>
        <strain evidence="1 2">cv. TO1000</strain>
    </source>
</reference>
<dbReference type="Gramene" id="Bo2g023740.1">
    <property type="protein sequence ID" value="Bo2g023740.1"/>
    <property type="gene ID" value="Bo2g023740"/>
</dbReference>
<dbReference type="HOGENOM" id="CLU_1965178_0_0_1"/>